<accession>A0A8J3ISG9</accession>
<keyword evidence="3" id="KW-1185">Reference proteome</keyword>
<evidence type="ECO:0008006" key="4">
    <source>
        <dbReference type="Google" id="ProtNLM"/>
    </source>
</evidence>
<name>A0A8J3ISG9_9CHLR</name>
<reference evidence="2" key="1">
    <citation type="submission" date="2020-10" db="EMBL/GenBank/DDBJ databases">
        <title>Taxonomic study of unclassified bacteria belonging to the class Ktedonobacteria.</title>
        <authorList>
            <person name="Yabe S."/>
            <person name="Wang C.M."/>
            <person name="Zheng Y."/>
            <person name="Sakai Y."/>
            <person name="Cavaletti L."/>
            <person name="Monciardini P."/>
            <person name="Donadio S."/>
        </authorList>
    </citation>
    <scope>NUCLEOTIDE SEQUENCE</scope>
    <source>
        <strain evidence="2">ID150040</strain>
    </source>
</reference>
<protein>
    <recommendedName>
        <fullName evidence="4">Asl1-like glycosyl hydrolase catalytic domain-containing protein</fullName>
    </recommendedName>
</protein>
<dbReference type="AlphaFoldDB" id="A0A8J3ISG9"/>
<dbReference type="Proteomes" id="UP000597444">
    <property type="component" value="Unassembled WGS sequence"/>
</dbReference>
<dbReference type="EMBL" id="BNJK01000001">
    <property type="protein sequence ID" value="GHO94476.1"/>
    <property type="molecule type" value="Genomic_DNA"/>
</dbReference>
<dbReference type="InterPro" id="IPR017853">
    <property type="entry name" value="GH"/>
</dbReference>
<sequence>MQSQFKPSHKKTSRYNLLKAFLFIVPLLLVGGAIWSVFGSITHPAGAAPARSAAINPLLYGTNLNLADDSDDQALTAPVAPLLQQMHIKIVRIPMRASTSQATYMKAANLIKSVGAVPLVILETPEHQSSALNDDRQIIVTMNNVFSNGIVYYEFGNEPDLNNSDASWYINSWNKNVPALQKLMQNGRLVGPSTYYANYDYIQSFLSKARPTPSFISWHEYTCDASWDASVCISHIDNWTTHISKIRSIMNATIHISLPIIISEWNYTPAHSVDGDGKHDNAQFMTTWTTKALNVLAQNNIYASMQFSVTGTEVPLIDSKNHITPQGSVFAKMGS</sequence>
<dbReference type="Gene3D" id="3.20.20.80">
    <property type="entry name" value="Glycosidases"/>
    <property type="match status" value="1"/>
</dbReference>
<gene>
    <name evidence="2" type="ORF">KSF_045240</name>
</gene>
<feature type="transmembrane region" description="Helical" evidence="1">
    <location>
        <begin position="20"/>
        <end position="38"/>
    </location>
</feature>
<proteinExistence type="predicted"/>
<keyword evidence="1" id="KW-0812">Transmembrane</keyword>
<dbReference type="SUPFAM" id="SSF51445">
    <property type="entry name" value="(Trans)glycosidases"/>
    <property type="match status" value="1"/>
</dbReference>
<dbReference type="RefSeq" id="WP_220205212.1">
    <property type="nucleotide sequence ID" value="NZ_BNJK01000001.1"/>
</dbReference>
<comment type="caution">
    <text evidence="2">The sequence shown here is derived from an EMBL/GenBank/DDBJ whole genome shotgun (WGS) entry which is preliminary data.</text>
</comment>
<keyword evidence="1" id="KW-1133">Transmembrane helix</keyword>
<evidence type="ECO:0000256" key="1">
    <source>
        <dbReference type="SAM" id="Phobius"/>
    </source>
</evidence>
<evidence type="ECO:0000313" key="3">
    <source>
        <dbReference type="Proteomes" id="UP000597444"/>
    </source>
</evidence>
<evidence type="ECO:0000313" key="2">
    <source>
        <dbReference type="EMBL" id="GHO94476.1"/>
    </source>
</evidence>
<organism evidence="2 3">
    <name type="scientific">Reticulibacter mediterranei</name>
    <dbReference type="NCBI Taxonomy" id="2778369"/>
    <lineage>
        <taxon>Bacteria</taxon>
        <taxon>Bacillati</taxon>
        <taxon>Chloroflexota</taxon>
        <taxon>Ktedonobacteria</taxon>
        <taxon>Ktedonobacterales</taxon>
        <taxon>Reticulibacteraceae</taxon>
        <taxon>Reticulibacter</taxon>
    </lineage>
</organism>
<keyword evidence="1" id="KW-0472">Membrane</keyword>